<evidence type="ECO:0000256" key="1">
    <source>
        <dbReference type="SAM" id="MobiDB-lite"/>
    </source>
</evidence>
<feature type="compositionally biased region" description="Basic residues" evidence="1">
    <location>
        <begin position="91"/>
        <end position="102"/>
    </location>
</feature>
<evidence type="ECO:0000313" key="2">
    <source>
        <dbReference type="EMBL" id="CAG6457219.1"/>
    </source>
</evidence>
<proteinExistence type="predicted"/>
<accession>A0A8D8AJZ4</accession>
<organism evidence="2">
    <name type="scientific">Culex pipiens</name>
    <name type="common">House mosquito</name>
    <dbReference type="NCBI Taxonomy" id="7175"/>
    <lineage>
        <taxon>Eukaryota</taxon>
        <taxon>Metazoa</taxon>
        <taxon>Ecdysozoa</taxon>
        <taxon>Arthropoda</taxon>
        <taxon>Hexapoda</taxon>
        <taxon>Insecta</taxon>
        <taxon>Pterygota</taxon>
        <taxon>Neoptera</taxon>
        <taxon>Endopterygota</taxon>
        <taxon>Diptera</taxon>
        <taxon>Nematocera</taxon>
        <taxon>Culicoidea</taxon>
        <taxon>Culicidae</taxon>
        <taxon>Culicinae</taxon>
        <taxon>Culicini</taxon>
        <taxon>Culex</taxon>
        <taxon>Culex</taxon>
    </lineage>
</organism>
<sequence>MTFYKSQTSRAPPPASSRRASRPAFTGPASARPNPPKRAVPGDDRGVPRNVKASRRPSRRRDSSFKPSSCNRPKLERLPSWRATAAATCGRTRRTRRWRAAS</sequence>
<reference evidence="2" key="1">
    <citation type="submission" date="2021-05" db="EMBL/GenBank/DDBJ databases">
        <authorList>
            <person name="Alioto T."/>
            <person name="Alioto T."/>
            <person name="Gomez Garrido J."/>
        </authorList>
    </citation>
    <scope>NUCLEOTIDE SEQUENCE</scope>
</reference>
<name>A0A8D8AJZ4_CULPI</name>
<protein>
    <submittedName>
        <fullName evidence="2">(northern house mosquito) hypothetical protein</fullName>
    </submittedName>
</protein>
<dbReference type="AlphaFoldDB" id="A0A8D8AJZ4"/>
<dbReference type="EMBL" id="HBUE01032429">
    <property type="protein sequence ID" value="CAG6457219.1"/>
    <property type="molecule type" value="Transcribed_RNA"/>
</dbReference>
<feature type="region of interest" description="Disordered" evidence="1">
    <location>
        <begin position="1"/>
        <end position="102"/>
    </location>
</feature>